<protein>
    <submittedName>
        <fullName evidence="1">Uncharacterized protein</fullName>
    </submittedName>
</protein>
<dbReference type="Proteomes" id="UP001162501">
    <property type="component" value="Chromosome 7"/>
</dbReference>
<evidence type="ECO:0000313" key="2">
    <source>
        <dbReference type="Proteomes" id="UP001162501"/>
    </source>
</evidence>
<evidence type="ECO:0000313" key="1">
    <source>
        <dbReference type="EMBL" id="CAN0555181.1"/>
    </source>
</evidence>
<feature type="non-terminal residue" evidence="1">
    <location>
        <position position="140"/>
    </location>
</feature>
<organism evidence="1 2">
    <name type="scientific">Rangifer tarandus platyrhynchus</name>
    <name type="common">Svalbard reindeer</name>
    <dbReference type="NCBI Taxonomy" id="3082113"/>
    <lineage>
        <taxon>Eukaryota</taxon>
        <taxon>Metazoa</taxon>
        <taxon>Chordata</taxon>
        <taxon>Craniata</taxon>
        <taxon>Vertebrata</taxon>
        <taxon>Euteleostomi</taxon>
        <taxon>Mammalia</taxon>
        <taxon>Eutheria</taxon>
        <taxon>Laurasiatheria</taxon>
        <taxon>Artiodactyla</taxon>
        <taxon>Ruminantia</taxon>
        <taxon>Pecora</taxon>
        <taxon>Cervidae</taxon>
        <taxon>Odocoileinae</taxon>
        <taxon>Rangifer</taxon>
    </lineage>
</organism>
<dbReference type="EMBL" id="OX596091">
    <property type="protein sequence ID" value="CAN0555181.1"/>
    <property type="molecule type" value="Genomic_DNA"/>
</dbReference>
<reference evidence="1" key="2">
    <citation type="submission" date="2025-03" db="EMBL/GenBank/DDBJ databases">
        <authorList>
            <consortium name="ELIXIR-Norway"/>
            <consortium name="Elixir Norway"/>
        </authorList>
    </citation>
    <scope>NUCLEOTIDE SEQUENCE</scope>
</reference>
<accession>A0AC60A4G3</accession>
<feature type="non-terminal residue" evidence="1">
    <location>
        <position position="1"/>
    </location>
</feature>
<proteinExistence type="predicted"/>
<reference evidence="1" key="1">
    <citation type="submission" date="2023-05" db="EMBL/GenBank/DDBJ databases">
        <authorList>
            <consortium name="ELIXIR-Norway"/>
        </authorList>
    </citation>
    <scope>NUCLEOTIDE SEQUENCE</scope>
</reference>
<sequence>MSRRGPRQAWRGTEHSGQGIRGEARRARAEEGSASGAWPAARAPPPPPPPPPARPGRPPAPQLASLRPGSATRAARQRLCRLRGRPRARSLAARRSQPQPPGAVLLRSGPQGSQRPLHCFPRTWRLGLRKSSAWPLCSWH</sequence>
<gene>
    <name evidence="1" type="ORF">MRATA1EN22A_LOCUS26791</name>
</gene>
<name>A0AC60A4G3_RANTA</name>